<name>A0ABR6DLX4_9FLAO</name>
<sequence>MKTTDPTHAKLFEFTTPHSLQKSLHYVLFNYLNQKDLVLPDNFQTIIEDIYFLLAYLQEAQEQQLRSGNHQDKFHKKQSFLTFQALHVTK</sequence>
<gene>
    <name evidence="1" type="ORF">GGR22_000569</name>
</gene>
<proteinExistence type="predicted"/>
<protein>
    <submittedName>
        <fullName evidence="1">Uncharacterized protein</fullName>
    </submittedName>
</protein>
<dbReference type="Proteomes" id="UP000555003">
    <property type="component" value="Unassembled WGS sequence"/>
</dbReference>
<organism evidence="1 2">
    <name type="scientific">Flavobacterium gossypii</name>
    <dbReference type="NCBI Taxonomy" id="1646119"/>
    <lineage>
        <taxon>Bacteria</taxon>
        <taxon>Pseudomonadati</taxon>
        <taxon>Bacteroidota</taxon>
        <taxon>Flavobacteriia</taxon>
        <taxon>Flavobacteriales</taxon>
        <taxon>Flavobacteriaceae</taxon>
        <taxon>Flavobacterium</taxon>
    </lineage>
</organism>
<dbReference type="EMBL" id="JACJIS010000001">
    <property type="protein sequence ID" value="MBA9072443.1"/>
    <property type="molecule type" value="Genomic_DNA"/>
</dbReference>
<dbReference type="RefSeq" id="WP_182492484.1">
    <property type="nucleotide sequence ID" value="NZ_JACJIS010000001.1"/>
</dbReference>
<accession>A0ABR6DLX4</accession>
<reference evidence="1 2" key="1">
    <citation type="submission" date="2020-08" db="EMBL/GenBank/DDBJ databases">
        <title>Genomic Encyclopedia of Type Strains, Phase IV (KMG-IV): sequencing the most valuable type-strain genomes for metagenomic binning, comparative biology and taxonomic classification.</title>
        <authorList>
            <person name="Goeker M."/>
        </authorList>
    </citation>
    <scope>NUCLEOTIDE SEQUENCE [LARGE SCALE GENOMIC DNA]</scope>
    <source>
        <strain evidence="1 2">DSM 100397</strain>
    </source>
</reference>
<keyword evidence="2" id="KW-1185">Reference proteome</keyword>
<evidence type="ECO:0000313" key="1">
    <source>
        <dbReference type="EMBL" id="MBA9072443.1"/>
    </source>
</evidence>
<evidence type="ECO:0000313" key="2">
    <source>
        <dbReference type="Proteomes" id="UP000555003"/>
    </source>
</evidence>
<comment type="caution">
    <text evidence="1">The sequence shown here is derived from an EMBL/GenBank/DDBJ whole genome shotgun (WGS) entry which is preliminary data.</text>
</comment>